<name>K1PEI0_MAGGI</name>
<evidence type="ECO:0008006" key="2">
    <source>
        <dbReference type="Google" id="ProtNLM"/>
    </source>
</evidence>
<gene>
    <name evidence="1" type="ORF">CGI_10001630</name>
</gene>
<evidence type="ECO:0000313" key="1">
    <source>
        <dbReference type="EMBL" id="EKC17214.1"/>
    </source>
</evidence>
<dbReference type="HOGENOM" id="CLU_1526642_0_0_1"/>
<protein>
    <recommendedName>
        <fullName evidence="2">DDE Tnp4 domain-containing protein</fullName>
    </recommendedName>
</protein>
<reference evidence="1" key="1">
    <citation type="journal article" date="2012" name="Nature">
        <title>The oyster genome reveals stress adaptation and complexity of shell formation.</title>
        <authorList>
            <person name="Zhang G."/>
            <person name="Fang X."/>
            <person name="Guo X."/>
            <person name="Li L."/>
            <person name="Luo R."/>
            <person name="Xu F."/>
            <person name="Yang P."/>
            <person name="Zhang L."/>
            <person name="Wang X."/>
            <person name="Qi H."/>
            <person name="Xiong Z."/>
            <person name="Que H."/>
            <person name="Xie Y."/>
            <person name="Holland P.W."/>
            <person name="Paps J."/>
            <person name="Zhu Y."/>
            <person name="Wu F."/>
            <person name="Chen Y."/>
            <person name="Wang J."/>
            <person name="Peng C."/>
            <person name="Meng J."/>
            <person name="Yang L."/>
            <person name="Liu J."/>
            <person name="Wen B."/>
            <person name="Zhang N."/>
            <person name="Huang Z."/>
            <person name="Zhu Q."/>
            <person name="Feng Y."/>
            <person name="Mount A."/>
            <person name="Hedgecock D."/>
            <person name="Xu Z."/>
            <person name="Liu Y."/>
            <person name="Domazet-Loso T."/>
            <person name="Du Y."/>
            <person name="Sun X."/>
            <person name="Zhang S."/>
            <person name="Liu B."/>
            <person name="Cheng P."/>
            <person name="Jiang X."/>
            <person name="Li J."/>
            <person name="Fan D."/>
            <person name="Wang W."/>
            <person name="Fu W."/>
            <person name="Wang T."/>
            <person name="Wang B."/>
            <person name="Zhang J."/>
            <person name="Peng Z."/>
            <person name="Li Y."/>
            <person name="Li N."/>
            <person name="Wang J."/>
            <person name="Chen M."/>
            <person name="He Y."/>
            <person name="Tan F."/>
            <person name="Song X."/>
            <person name="Zheng Q."/>
            <person name="Huang R."/>
            <person name="Yang H."/>
            <person name="Du X."/>
            <person name="Chen L."/>
            <person name="Yang M."/>
            <person name="Gaffney P.M."/>
            <person name="Wang S."/>
            <person name="Luo L."/>
            <person name="She Z."/>
            <person name="Ming Y."/>
            <person name="Huang W."/>
            <person name="Zhang S."/>
            <person name="Huang B."/>
            <person name="Zhang Y."/>
            <person name="Qu T."/>
            <person name="Ni P."/>
            <person name="Miao G."/>
            <person name="Wang J."/>
            <person name="Wang Q."/>
            <person name="Steinberg C.E."/>
            <person name="Wang H."/>
            <person name="Li N."/>
            <person name="Qian L."/>
            <person name="Zhang G."/>
            <person name="Li Y."/>
            <person name="Yang H."/>
            <person name="Liu X."/>
            <person name="Wang J."/>
            <person name="Yin Y."/>
            <person name="Wang J."/>
        </authorList>
    </citation>
    <scope>NUCLEOTIDE SEQUENCE [LARGE SCALE GENOMIC DNA]</scope>
    <source>
        <strain evidence="1">05x7-T-G4-1.051#20</strain>
    </source>
</reference>
<organism evidence="1">
    <name type="scientific">Magallana gigas</name>
    <name type="common">Pacific oyster</name>
    <name type="synonym">Crassostrea gigas</name>
    <dbReference type="NCBI Taxonomy" id="29159"/>
    <lineage>
        <taxon>Eukaryota</taxon>
        <taxon>Metazoa</taxon>
        <taxon>Spiralia</taxon>
        <taxon>Lophotrochozoa</taxon>
        <taxon>Mollusca</taxon>
        <taxon>Bivalvia</taxon>
        <taxon>Autobranchia</taxon>
        <taxon>Pteriomorphia</taxon>
        <taxon>Ostreida</taxon>
        <taxon>Ostreoidea</taxon>
        <taxon>Ostreidae</taxon>
        <taxon>Magallana</taxon>
    </lineage>
</organism>
<dbReference type="InParanoid" id="K1PEI0"/>
<accession>K1PEI0</accession>
<dbReference type="EMBL" id="JH823182">
    <property type="protein sequence ID" value="EKC17214.1"/>
    <property type="molecule type" value="Genomic_DNA"/>
</dbReference>
<sequence length="176" mass="19887">MAAILFTLAREKSLRRQRVFRDRTNPLDVFCDQELICRYRFPRRTIVDFIQQVDRRLSRPTNRSHPLPVSSMEVANFPNVVGAIDGTLIPIMGMTGDDEHVFVCRKGFHAVNMQGIVTADLRCLHKTGGALAYTPSKCVRIVECCCRLHNRAIEDRIPAPATGQVPIFSDNDTFNA</sequence>
<dbReference type="AlphaFoldDB" id="K1PEI0"/>
<proteinExistence type="predicted"/>